<dbReference type="GO" id="GO:0015627">
    <property type="term" value="C:type II protein secretion system complex"/>
    <property type="evidence" value="ECO:0007669"/>
    <property type="project" value="InterPro"/>
</dbReference>
<dbReference type="GO" id="GO:0016020">
    <property type="term" value="C:membrane"/>
    <property type="evidence" value="ECO:0007669"/>
    <property type="project" value="UniProtKB-SubCell"/>
</dbReference>
<feature type="transmembrane region" description="Helical" evidence="9">
    <location>
        <begin position="6"/>
        <end position="27"/>
    </location>
</feature>
<evidence type="ECO:0000313" key="11">
    <source>
        <dbReference type="Proteomes" id="UP000183983"/>
    </source>
</evidence>
<dbReference type="InterPro" id="IPR012902">
    <property type="entry name" value="N_methyl_site"/>
</dbReference>
<dbReference type="GO" id="GO:0043107">
    <property type="term" value="P:type IV pilus-dependent motility"/>
    <property type="evidence" value="ECO:0007669"/>
    <property type="project" value="TreeGrafter"/>
</dbReference>
<dbReference type="RefSeq" id="WP_073168478.1">
    <property type="nucleotide sequence ID" value="NZ_FRDA01000008.1"/>
</dbReference>
<name>A0A1M7P6Y0_9PSED</name>
<gene>
    <name evidence="10" type="ORF">SAMN05216593_108179</name>
</gene>
<keyword evidence="6 9" id="KW-0472">Membrane</keyword>
<keyword evidence="8" id="KW-0281">Fimbrium</keyword>
<dbReference type="Gene3D" id="3.30.700.10">
    <property type="entry name" value="Glycoprotein, Type 4 Pilin"/>
    <property type="match status" value="1"/>
</dbReference>
<evidence type="ECO:0000256" key="3">
    <source>
        <dbReference type="ARBA" id="ARBA00022481"/>
    </source>
</evidence>
<evidence type="ECO:0000256" key="4">
    <source>
        <dbReference type="ARBA" id="ARBA00022692"/>
    </source>
</evidence>
<dbReference type="InterPro" id="IPR001082">
    <property type="entry name" value="Pilin"/>
</dbReference>
<dbReference type="PANTHER" id="PTHR30093">
    <property type="entry name" value="GENERAL SECRETION PATHWAY PROTEIN G"/>
    <property type="match status" value="1"/>
</dbReference>
<dbReference type="OrthoDB" id="115249at2"/>
<dbReference type="GO" id="GO:0044096">
    <property type="term" value="C:type IV pilus"/>
    <property type="evidence" value="ECO:0007669"/>
    <property type="project" value="TreeGrafter"/>
</dbReference>
<dbReference type="GO" id="GO:0007155">
    <property type="term" value="P:cell adhesion"/>
    <property type="evidence" value="ECO:0007669"/>
    <property type="project" value="InterPro"/>
</dbReference>
<accession>A0A1M7P6Y0</accession>
<protein>
    <recommendedName>
        <fullName evidence="7">Pilin</fullName>
    </recommendedName>
</protein>
<dbReference type="AlphaFoldDB" id="A0A1M7P6Y0"/>
<evidence type="ECO:0000256" key="6">
    <source>
        <dbReference type="ARBA" id="ARBA00023136"/>
    </source>
</evidence>
<dbReference type="PANTHER" id="PTHR30093:SF34">
    <property type="entry name" value="PREPILIN PEPTIDASE-DEPENDENT PROTEIN D"/>
    <property type="match status" value="1"/>
</dbReference>
<dbReference type="GO" id="GO:0015628">
    <property type="term" value="P:protein secretion by the type II secretion system"/>
    <property type="evidence" value="ECO:0007669"/>
    <property type="project" value="InterPro"/>
</dbReference>
<dbReference type="PROSITE" id="PS00409">
    <property type="entry name" value="PROKAR_NTER_METHYL"/>
    <property type="match status" value="1"/>
</dbReference>
<keyword evidence="4 9" id="KW-0812">Transmembrane</keyword>
<dbReference type="InterPro" id="IPR045584">
    <property type="entry name" value="Pilin-like"/>
</dbReference>
<dbReference type="SUPFAM" id="SSF54523">
    <property type="entry name" value="Pili subunits"/>
    <property type="match status" value="1"/>
</dbReference>
<dbReference type="NCBIfam" id="TIGR02532">
    <property type="entry name" value="IV_pilin_GFxxxE"/>
    <property type="match status" value="1"/>
</dbReference>
<evidence type="ECO:0000256" key="1">
    <source>
        <dbReference type="ARBA" id="ARBA00004167"/>
    </source>
</evidence>
<dbReference type="PRINTS" id="PR00885">
    <property type="entry name" value="BCTERIALGSPH"/>
</dbReference>
<evidence type="ECO:0000256" key="5">
    <source>
        <dbReference type="ARBA" id="ARBA00022989"/>
    </source>
</evidence>
<dbReference type="EMBL" id="FRDA01000008">
    <property type="protein sequence ID" value="SHN12344.1"/>
    <property type="molecule type" value="Genomic_DNA"/>
</dbReference>
<evidence type="ECO:0000256" key="8">
    <source>
        <dbReference type="RuleBase" id="RU000389"/>
    </source>
</evidence>
<evidence type="ECO:0000256" key="2">
    <source>
        <dbReference type="ARBA" id="ARBA00005233"/>
    </source>
</evidence>
<comment type="subcellular location">
    <subcellularLocation>
        <location evidence="1">Membrane</location>
        <topology evidence="1">Single-pass membrane protein</topology>
    </subcellularLocation>
</comment>
<dbReference type="InterPro" id="IPR002416">
    <property type="entry name" value="T2SS_protein-GspH"/>
</dbReference>
<keyword evidence="5 9" id="KW-1133">Transmembrane helix</keyword>
<evidence type="ECO:0000313" key="10">
    <source>
        <dbReference type="EMBL" id="SHN12344.1"/>
    </source>
</evidence>
<proteinExistence type="inferred from homology"/>
<comment type="similarity">
    <text evidence="2 8">Belongs to the N-Me-Phe pilin family.</text>
</comment>
<sequence length="143" mass="14408">MKAQKGFTLIELMIVVAIVGILAAVAIPSYQNYAKKAAYTEVLAAMASVKTAVGVCVAQQGNLTDCDTAAKVGVTLPSAVALPSVVNTITITGTTAAITATPNATKGILTTDTCSLAPAITGAGAPVTWTYTGVCVNNGYIKN</sequence>
<dbReference type="Proteomes" id="UP000183983">
    <property type="component" value="Unassembled WGS sequence"/>
</dbReference>
<organism evidence="10 11">
    <name type="scientific">Pseudomonas asturiensis</name>
    <dbReference type="NCBI Taxonomy" id="1190415"/>
    <lineage>
        <taxon>Bacteria</taxon>
        <taxon>Pseudomonadati</taxon>
        <taxon>Pseudomonadota</taxon>
        <taxon>Gammaproteobacteria</taxon>
        <taxon>Pseudomonadales</taxon>
        <taxon>Pseudomonadaceae</taxon>
        <taxon>Pseudomonas</taxon>
    </lineage>
</organism>
<evidence type="ECO:0000256" key="7">
    <source>
        <dbReference type="ARBA" id="ARBA00029638"/>
    </source>
</evidence>
<dbReference type="Pfam" id="PF00114">
    <property type="entry name" value="Pilin"/>
    <property type="match status" value="1"/>
</dbReference>
<reference evidence="10 11" key="1">
    <citation type="submission" date="2016-11" db="EMBL/GenBank/DDBJ databases">
        <authorList>
            <person name="Jaros S."/>
            <person name="Januszkiewicz K."/>
            <person name="Wedrychowicz H."/>
        </authorList>
    </citation>
    <scope>NUCLEOTIDE SEQUENCE [LARGE SCALE GENOMIC DNA]</scope>
    <source>
        <strain evidence="10 11">LMG 26898</strain>
    </source>
</reference>
<dbReference type="STRING" id="1190415.SAMN05216593_108179"/>
<evidence type="ECO:0000256" key="9">
    <source>
        <dbReference type="SAM" id="Phobius"/>
    </source>
</evidence>
<dbReference type="Pfam" id="PF07963">
    <property type="entry name" value="N_methyl"/>
    <property type="match status" value="1"/>
</dbReference>
<keyword evidence="3" id="KW-0488">Methylation</keyword>